<reference evidence="2" key="2">
    <citation type="submission" date="2020-09" db="EMBL/GenBank/DDBJ databases">
        <authorList>
            <person name="Sun Q."/>
            <person name="Kim S."/>
        </authorList>
    </citation>
    <scope>NUCLEOTIDE SEQUENCE</scope>
    <source>
        <strain evidence="2">KCTC 23732</strain>
    </source>
</reference>
<keyword evidence="1" id="KW-1133">Transmembrane helix</keyword>
<evidence type="ECO:0000313" key="2">
    <source>
        <dbReference type="EMBL" id="GGW96133.1"/>
    </source>
</evidence>
<name>A0A918N132_9BURK</name>
<dbReference type="Proteomes" id="UP000608345">
    <property type="component" value="Unassembled WGS sequence"/>
</dbReference>
<dbReference type="AlphaFoldDB" id="A0A918N132"/>
<keyword evidence="3" id="KW-1185">Reference proteome</keyword>
<organism evidence="2 3">
    <name type="scientific">Advenella faeciporci</name>
    <dbReference type="NCBI Taxonomy" id="797535"/>
    <lineage>
        <taxon>Bacteria</taxon>
        <taxon>Pseudomonadati</taxon>
        <taxon>Pseudomonadota</taxon>
        <taxon>Betaproteobacteria</taxon>
        <taxon>Burkholderiales</taxon>
        <taxon>Alcaligenaceae</taxon>
    </lineage>
</organism>
<feature type="transmembrane region" description="Helical" evidence="1">
    <location>
        <begin position="20"/>
        <end position="41"/>
    </location>
</feature>
<dbReference type="EMBL" id="BMYS01000029">
    <property type="protein sequence ID" value="GGW96133.1"/>
    <property type="molecule type" value="Genomic_DNA"/>
</dbReference>
<comment type="caution">
    <text evidence="2">The sequence shown here is derived from an EMBL/GenBank/DDBJ whole genome shotgun (WGS) entry which is preliminary data.</text>
</comment>
<accession>A0A918N132</accession>
<evidence type="ECO:0000313" key="3">
    <source>
        <dbReference type="Proteomes" id="UP000608345"/>
    </source>
</evidence>
<reference evidence="2" key="1">
    <citation type="journal article" date="2014" name="Int. J. Syst. Evol. Microbiol.">
        <title>Complete genome sequence of Corynebacterium casei LMG S-19264T (=DSM 44701T), isolated from a smear-ripened cheese.</title>
        <authorList>
            <consortium name="US DOE Joint Genome Institute (JGI-PGF)"/>
            <person name="Walter F."/>
            <person name="Albersmeier A."/>
            <person name="Kalinowski J."/>
            <person name="Ruckert C."/>
        </authorList>
    </citation>
    <scope>NUCLEOTIDE SEQUENCE</scope>
    <source>
        <strain evidence="2">KCTC 23732</strain>
    </source>
</reference>
<protein>
    <submittedName>
        <fullName evidence="2">Uncharacterized protein</fullName>
    </submittedName>
</protein>
<keyword evidence="1" id="KW-0472">Membrane</keyword>
<sequence length="282" mass="31851">MFISIEIAKIFNEIKLKYAVFFTTILSLVAMIVLFVTPTSFNNYKIIQRVNNLSTPGSSLYAGDYWVVWPSVLRDMMKGYEAYGLGYRAEGNKEKVKNYVFEKIKDNGYVIVICLNEKVVNCVNQINSVVGPIYVRESTLVNDQVHKIKITDFSRGFVYERESFTNLPSNVGLVVNHSKQSDGRAGYLAYGPYVPLKAGKYKLTVFGSSKKLNGAYIDIVSDKGDVVYKKIELPQYVKGSLLDEVSIDIPENALDLEVRVWVNEDDELTFSGYKLESVSAFQ</sequence>
<evidence type="ECO:0000256" key="1">
    <source>
        <dbReference type="SAM" id="Phobius"/>
    </source>
</evidence>
<proteinExistence type="predicted"/>
<gene>
    <name evidence="2" type="ORF">GCM10011450_27170</name>
</gene>
<keyword evidence="1" id="KW-0812">Transmembrane</keyword>